<dbReference type="CDD" id="cd00685">
    <property type="entry name" value="Trans_IPPS_HT"/>
    <property type="match status" value="1"/>
</dbReference>
<dbReference type="SUPFAM" id="SSF48576">
    <property type="entry name" value="Terpenoid synthases"/>
    <property type="match status" value="1"/>
</dbReference>
<dbReference type="InterPro" id="IPR008949">
    <property type="entry name" value="Isoprenoid_synthase_dom_sf"/>
</dbReference>
<evidence type="ECO:0000313" key="6">
    <source>
        <dbReference type="EMBL" id="CUR57741.1"/>
    </source>
</evidence>
<dbReference type="GO" id="GO:0004659">
    <property type="term" value="F:prenyltransferase activity"/>
    <property type="evidence" value="ECO:0007669"/>
    <property type="project" value="InterPro"/>
</dbReference>
<dbReference type="InterPro" id="IPR033749">
    <property type="entry name" value="Polyprenyl_synt_CS"/>
</dbReference>
<dbReference type="Gene3D" id="1.10.600.10">
    <property type="entry name" value="Farnesyl Diphosphate Synthase"/>
    <property type="match status" value="1"/>
</dbReference>
<protein>
    <submittedName>
        <fullName evidence="6">Geranylgeranyl pyrophosphate synthase</fullName>
    </submittedName>
</protein>
<comment type="cofactor">
    <cofactor evidence="1">
        <name>Mg(2+)</name>
        <dbReference type="ChEBI" id="CHEBI:18420"/>
    </cofactor>
</comment>
<dbReference type="PROSITE" id="PS00723">
    <property type="entry name" value="POLYPRENYL_SYNTHASE_1"/>
    <property type="match status" value="1"/>
</dbReference>
<evidence type="ECO:0000256" key="4">
    <source>
        <dbReference type="ARBA" id="ARBA00022723"/>
    </source>
</evidence>
<dbReference type="Pfam" id="PF00348">
    <property type="entry name" value="polyprenyl_synt"/>
    <property type="match status" value="1"/>
</dbReference>
<dbReference type="GO" id="GO:0046872">
    <property type="term" value="F:metal ion binding"/>
    <property type="evidence" value="ECO:0007669"/>
    <property type="project" value="UniProtKB-KW"/>
</dbReference>
<dbReference type="EMBL" id="CZKB01000005">
    <property type="protein sequence ID" value="CUR57741.1"/>
    <property type="molecule type" value="Genomic_DNA"/>
</dbReference>
<sequence>MTRNGEDRMTSFSTDEALERLLESGRARAAATDPEHARLWESLVSATEGGKRFRPALLVATHRALGGTLDAAAAEVGAAVELLHTAFVIHDDVIDGDHVRRGRPNVSGTFRDAALALGVAAEPAADYGRTAAILAGDLALAATIRTVATCGAPRPVVDRLLDLFDAALHTTAAGELADVRLSLDAVPATLDESLLMEEQKTSAYSFALPLQAGAVLAGADAGTIDRLGEAGRALGVAFQLADDVIGVFGDPRHSGKSTTNDLRTGKQTPLLVHAGSTEEWDRIAGHVGRELDEEELAEVRRLLTSCGSRAFVEDLAEQHLAAARAVLEEVGLVPGFLDAVLAPSTSVPAGEEVAA</sequence>
<evidence type="ECO:0000256" key="3">
    <source>
        <dbReference type="ARBA" id="ARBA00022679"/>
    </source>
</evidence>
<keyword evidence="5" id="KW-0460">Magnesium</keyword>
<organism evidence="6">
    <name type="scientific">metagenome</name>
    <dbReference type="NCBI Taxonomy" id="256318"/>
    <lineage>
        <taxon>unclassified sequences</taxon>
        <taxon>metagenomes</taxon>
    </lineage>
</organism>
<dbReference type="SFLD" id="SFLDS00005">
    <property type="entry name" value="Isoprenoid_Synthase_Type_I"/>
    <property type="match status" value="1"/>
</dbReference>
<dbReference type="PANTHER" id="PTHR12001">
    <property type="entry name" value="GERANYLGERANYL PYROPHOSPHATE SYNTHASE"/>
    <property type="match status" value="1"/>
</dbReference>
<evidence type="ECO:0000256" key="1">
    <source>
        <dbReference type="ARBA" id="ARBA00001946"/>
    </source>
</evidence>
<proteinExistence type="inferred from homology"/>
<dbReference type="AlphaFoldDB" id="A0A2P2C6Y0"/>
<keyword evidence="4" id="KW-0479">Metal-binding</keyword>
<dbReference type="PROSITE" id="PS00444">
    <property type="entry name" value="POLYPRENYL_SYNTHASE_2"/>
    <property type="match status" value="1"/>
</dbReference>
<accession>A0A2P2C6Y0</accession>
<dbReference type="PANTHER" id="PTHR12001:SF85">
    <property type="entry name" value="SHORT CHAIN ISOPRENYL DIPHOSPHATE SYNTHASE"/>
    <property type="match status" value="1"/>
</dbReference>
<gene>
    <name evidence="6" type="ORF">NOCA1130190</name>
</gene>
<evidence type="ECO:0000256" key="5">
    <source>
        <dbReference type="ARBA" id="ARBA00022842"/>
    </source>
</evidence>
<dbReference type="GO" id="GO:0008299">
    <property type="term" value="P:isoprenoid biosynthetic process"/>
    <property type="evidence" value="ECO:0007669"/>
    <property type="project" value="InterPro"/>
</dbReference>
<comment type="similarity">
    <text evidence="2">Belongs to the FPP/GGPP synthase family.</text>
</comment>
<reference evidence="6" key="1">
    <citation type="submission" date="2015-08" db="EMBL/GenBank/DDBJ databases">
        <authorList>
            <person name="Babu N.S."/>
            <person name="Beckwith C.J."/>
            <person name="Beseler K.G."/>
            <person name="Brison A."/>
            <person name="Carone J.V."/>
            <person name="Caskin T.P."/>
            <person name="Diamond M."/>
            <person name="Durham M.E."/>
            <person name="Foxe J.M."/>
            <person name="Go M."/>
            <person name="Henderson B.A."/>
            <person name="Jones I.B."/>
            <person name="McGettigan J.A."/>
            <person name="Micheletti S.J."/>
            <person name="Nasrallah M.E."/>
            <person name="Ortiz D."/>
            <person name="Piller C.R."/>
            <person name="Privatt S.R."/>
            <person name="Schneider S.L."/>
            <person name="Sharp S."/>
            <person name="Smith T.C."/>
            <person name="Stanton J.D."/>
            <person name="Ullery H.E."/>
            <person name="Wilson R.J."/>
            <person name="Serrano M.G."/>
            <person name="Buck G."/>
            <person name="Lee V."/>
            <person name="Wang Y."/>
            <person name="Carvalho R."/>
            <person name="Voegtly L."/>
            <person name="Shi R."/>
            <person name="Duckworth R."/>
            <person name="Johnson A."/>
            <person name="Loviza R."/>
            <person name="Walstead R."/>
            <person name="Shah Z."/>
            <person name="Kiflezghi M."/>
            <person name="Wade K."/>
            <person name="Ball S.L."/>
            <person name="Bradley K.W."/>
            <person name="Asai D.J."/>
            <person name="Bowman C.A."/>
            <person name="Russell D.A."/>
            <person name="Pope W.H."/>
            <person name="Jacobs-Sera D."/>
            <person name="Hendrix R.W."/>
            <person name="Hatfull G.F."/>
        </authorList>
    </citation>
    <scope>NUCLEOTIDE SEQUENCE</scope>
</reference>
<evidence type="ECO:0000256" key="2">
    <source>
        <dbReference type="ARBA" id="ARBA00006706"/>
    </source>
</evidence>
<name>A0A2P2C6Y0_9ZZZZ</name>
<keyword evidence="3" id="KW-0808">Transferase</keyword>
<dbReference type="InterPro" id="IPR000092">
    <property type="entry name" value="Polyprenyl_synt"/>
</dbReference>